<dbReference type="AlphaFoldDB" id="A0A163BNZ0"/>
<accession>A0A163BNZ0</accession>
<gene>
    <name evidence="10" type="ORF">ST47_g6971</name>
</gene>
<dbReference type="GO" id="GO:0010945">
    <property type="term" value="F:coenzyme A diphosphatase activity"/>
    <property type="evidence" value="ECO:0007669"/>
    <property type="project" value="InterPro"/>
</dbReference>
<dbReference type="EMBL" id="JYNV01000233">
    <property type="protein sequence ID" value="KZM21884.1"/>
    <property type="molecule type" value="Genomic_DNA"/>
</dbReference>
<dbReference type="PANTHER" id="PTHR12992">
    <property type="entry name" value="NUDIX HYDROLASE"/>
    <property type="match status" value="1"/>
</dbReference>
<evidence type="ECO:0000313" key="10">
    <source>
        <dbReference type="EMBL" id="KZM21884.1"/>
    </source>
</evidence>
<feature type="transmembrane region" description="Helical" evidence="8">
    <location>
        <begin position="961"/>
        <end position="979"/>
    </location>
</feature>
<dbReference type="PANTHER" id="PTHR12992:SF24">
    <property type="entry name" value="PEROXISOMAL COENZYME A DIPHOSPHATASE NUDT7"/>
    <property type="match status" value="1"/>
</dbReference>
<evidence type="ECO:0000256" key="3">
    <source>
        <dbReference type="ARBA" id="ARBA00022723"/>
    </source>
</evidence>
<dbReference type="GO" id="GO:0015938">
    <property type="term" value="P:coenzyme A catabolic process"/>
    <property type="evidence" value="ECO:0007669"/>
    <property type="project" value="TreeGrafter"/>
</dbReference>
<comment type="cofactor">
    <cofactor evidence="2">
        <name>Mg(2+)</name>
        <dbReference type="ChEBI" id="CHEBI:18420"/>
    </cofactor>
</comment>
<keyword evidence="4 10" id="KW-0378">Hydrolase</keyword>
<feature type="compositionally biased region" description="Low complexity" evidence="7">
    <location>
        <begin position="190"/>
        <end position="206"/>
    </location>
</feature>
<evidence type="ECO:0000256" key="1">
    <source>
        <dbReference type="ARBA" id="ARBA00001936"/>
    </source>
</evidence>
<feature type="transmembrane region" description="Helical" evidence="8">
    <location>
        <begin position="457"/>
        <end position="479"/>
    </location>
</feature>
<feature type="domain" description="Nudix hydrolase" evidence="9">
    <location>
        <begin position="89"/>
        <end position="240"/>
    </location>
</feature>
<dbReference type="CDD" id="cd03426">
    <property type="entry name" value="NUDIX_CoAse_Nudt7"/>
    <property type="match status" value="1"/>
</dbReference>
<comment type="cofactor">
    <cofactor evidence="1">
        <name>Mn(2+)</name>
        <dbReference type="ChEBI" id="CHEBI:29035"/>
    </cofactor>
</comment>
<evidence type="ECO:0000259" key="9">
    <source>
        <dbReference type="PROSITE" id="PS51462"/>
    </source>
</evidence>
<feature type="transmembrane region" description="Helical" evidence="8">
    <location>
        <begin position="562"/>
        <end position="587"/>
    </location>
</feature>
<evidence type="ECO:0000256" key="6">
    <source>
        <dbReference type="ARBA" id="ARBA00023211"/>
    </source>
</evidence>
<keyword evidence="5" id="KW-0460">Magnesium</keyword>
<dbReference type="Gene3D" id="3.90.79.10">
    <property type="entry name" value="Nucleoside Triphosphate Pyrophosphohydrolase"/>
    <property type="match status" value="1"/>
</dbReference>
<dbReference type="STRING" id="5454.A0A163BNZ0"/>
<feature type="region of interest" description="Disordered" evidence="7">
    <location>
        <begin position="237"/>
        <end position="256"/>
    </location>
</feature>
<keyword evidence="3" id="KW-0479">Metal-binding</keyword>
<evidence type="ECO:0000256" key="8">
    <source>
        <dbReference type="SAM" id="Phobius"/>
    </source>
</evidence>
<evidence type="ECO:0000256" key="4">
    <source>
        <dbReference type="ARBA" id="ARBA00022801"/>
    </source>
</evidence>
<keyword evidence="8" id="KW-0812">Transmembrane</keyword>
<keyword evidence="6" id="KW-0464">Manganese</keyword>
<dbReference type="InterPro" id="IPR015797">
    <property type="entry name" value="NUDIX_hydrolase-like_dom_sf"/>
</dbReference>
<dbReference type="Proteomes" id="UP000076837">
    <property type="component" value="Unassembled WGS sequence"/>
</dbReference>
<proteinExistence type="predicted"/>
<dbReference type="InterPro" id="IPR000086">
    <property type="entry name" value="NUDIX_hydrolase_dom"/>
</dbReference>
<organism evidence="10 11">
    <name type="scientific">Didymella rabiei</name>
    <name type="common">Chickpea ascochyta blight fungus</name>
    <name type="synonym">Mycosphaerella rabiei</name>
    <dbReference type="NCBI Taxonomy" id="5454"/>
    <lineage>
        <taxon>Eukaryota</taxon>
        <taxon>Fungi</taxon>
        <taxon>Dikarya</taxon>
        <taxon>Ascomycota</taxon>
        <taxon>Pezizomycotina</taxon>
        <taxon>Dothideomycetes</taxon>
        <taxon>Pleosporomycetidae</taxon>
        <taxon>Pleosporales</taxon>
        <taxon>Pleosporineae</taxon>
        <taxon>Didymellaceae</taxon>
        <taxon>Ascochyta</taxon>
    </lineage>
</organism>
<dbReference type="PROSITE" id="PS51462">
    <property type="entry name" value="NUDIX"/>
    <property type="match status" value="1"/>
</dbReference>
<dbReference type="SUPFAM" id="SSF55811">
    <property type="entry name" value="Nudix"/>
    <property type="match status" value="1"/>
</dbReference>
<evidence type="ECO:0000256" key="7">
    <source>
        <dbReference type="SAM" id="MobiDB-lite"/>
    </source>
</evidence>
<evidence type="ECO:0000313" key="11">
    <source>
        <dbReference type="Proteomes" id="UP000076837"/>
    </source>
</evidence>
<comment type="caution">
    <text evidence="10">The sequence shown here is derived from an EMBL/GenBank/DDBJ whole genome shotgun (WGS) entry which is preliminary data.</text>
</comment>
<keyword evidence="8" id="KW-1133">Transmembrane helix</keyword>
<evidence type="ECO:0000256" key="5">
    <source>
        <dbReference type="ARBA" id="ARBA00022842"/>
    </source>
</evidence>
<keyword evidence="8" id="KW-0472">Membrane</keyword>
<evidence type="ECO:0000256" key="2">
    <source>
        <dbReference type="ARBA" id="ARBA00001946"/>
    </source>
</evidence>
<dbReference type="GO" id="GO:0046872">
    <property type="term" value="F:metal ion binding"/>
    <property type="evidence" value="ECO:0007669"/>
    <property type="project" value="UniProtKB-KW"/>
</dbReference>
<feature type="region of interest" description="Disordered" evidence="7">
    <location>
        <begin position="274"/>
        <end position="319"/>
    </location>
</feature>
<feature type="region of interest" description="Disordered" evidence="7">
    <location>
        <begin position="190"/>
        <end position="210"/>
    </location>
</feature>
<keyword evidence="11" id="KW-1185">Reference proteome</keyword>
<reference evidence="10 11" key="1">
    <citation type="journal article" date="2016" name="Sci. Rep.">
        <title>Draft genome sequencing and secretome analysis of fungal phytopathogen Ascochyta rabiei provides insight into the necrotrophic effector repertoire.</title>
        <authorList>
            <person name="Verma S."/>
            <person name="Gazara R.K."/>
            <person name="Nizam S."/>
            <person name="Parween S."/>
            <person name="Chattopadhyay D."/>
            <person name="Verma P.K."/>
        </authorList>
    </citation>
    <scope>NUCLEOTIDE SEQUENCE [LARGE SCALE GENOMIC DNA]</scope>
    <source>
        <strain evidence="10 11">ArDII</strain>
    </source>
</reference>
<dbReference type="InterPro" id="IPR045121">
    <property type="entry name" value="CoAse"/>
</dbReference>
<protein>
    <submittedName>
        <fullName evidence="10">Hydrolase</fullName>
    </submittedName>
</protein>
<dbReference type="Pfam" id="PF00293">
    <property type="entry name" value="NUDIX"/>
    <property type="match status" value="1"/>
</dbReference>
<sequence length="1065" mass="117775">MLEVCSAVESDCQSVEPGCRRHSSLIDYLGTPRARPEPQAPNTQSHEVDSMARAKQSLCHNGALPNLEPLARLRAYTPPPTQYCNCPLSRRAAVLILLFPGRHGELKVVLTMRSASLRNYAGQAALPGGKADSLSETPWETARREAYEEIGLPLDNEKLKGFNLEHLCELPANLARTELGVRPCVAYLSPTSAPPDSSATSSSAADSEVEDRLIPRLDPKEVAAVFTAPFHAFLRKDWSGPGPAPVQKNGKPEKWYRGSWTDWHESRWRMHNFYVPKPPPASQEMRRNAEKSSPPPQASSEHGSGLPEGDDPRPEPSALDDLTTFRVFGMTARIMVDAARVAYGEEPEFEHNSHFGDEDMIGRLLKMGRLSQVRKKGEVLTKDVLKHASKISTARLIVDNNSTKCAPVQQPQGSKVQDFLRHSRLQLLGFLLGRAFRWWSPIEQRKVASYRSRRMAALNSIFHLVPFCGAVTLLSLYWIRCWVGGTSDNATTLQFVAKLHEMTMQASLVDVLLHVIRVQALNGYIPLGALSGAAHGPQLSYLWSLDFISAVNSPTFSTWRKITFALSASGLLFMTSVVGPSSAVLMIPRPGMSHVKRTVTSYLNASEAALFPTHLDKTSGLNFSRYYEFEEREIIESSLTPDHHVIFSYTWGDTWGDTAARSFAGKPRVGQSVDRTLVDNPHHHVPTGDSYTIATTPTTLSLGQLTFHLPVYNFDDPELLVTNKSWVTRTLQPVVLAVCTQEFQRTEDSYYFQDDGSKGSLPNSTKLQDQLLEVYEHANDNTTIKPFMPPLWIPSPGNSHSLLGLFIRPGGTGRVGDSRFTACTVSSFWREAETSFAHINFGYRIKAELPTNREAMASSKLRPITIVPEDIRSLDYPCMAKGKMLSGEGVNAEVLATCFAAAISWIPALDNRDPDDPTIDHDMIEGYDQSQLSDSTPFSVMKIDTTYNGFGYGSTDTSIKLSLAVIISYCLIVVCYVAYTVATGRTSVAWDSAMELVMLALQSQAPDHLGPISVGINSMDTFRQSVGIRVRVDSEKNAEKLELVFAQDAGADDRRLGMVEPNKAY</sequence>
<name>A0A163BNZ0_DIDRA</name>